<sequence>MLILLSESARKKPDVGIQDCDWYRFEGKRKVSIENKEHEADIEEKDVFGILAAKRNKFYVLHKDDPSVVFEVDAATARSLLGRSRPFTGTVSGIRVKKATDKNTPAREKLPAAPKEPQPKKPFKAVPGSKAENTKLTQELRKAKFKNAGRIEFLARIPMPTGGTYNYYDASETFEGYKASQRDKWETDYEKAVVKQIENGGYLVGATFLKFDDAVRPVLVIVED</sequence>
<evidence type="ECO:0000313" key="3">
    <source>
        <dbReference type="EMBL" id="AXG67176.1"/>
    </source>
</evidence>
<dbReference type="InterPro" id="IPR046899">
    <property type="entry name" value="KMPT_N"/>
</dbReference>
<dbReference type="Proteomes" id="UP000262440">
    <property type="component" value="Segment"/>
</dbReference>
<dbReference type="EMBL" id="MH460463">
    <property type="protein sequence ID" value="AXG67176.1"/>
    <property type="molecule type" value="Genomic_DNA"/>
</dbReference>
<reference evidence="3 4" key="1">
    <citation type="journal article" date="2018" name="Front. Microbiol.">
        <title>Jumbo Bacteriophages Are Represented Within an Increasing Diversity of Environmental Viruses Infecting the Emerging Phytopathogen, Dickeya solani.</title>
        <authorList>
            <person name="Day A.W."/>
            <person name="Ahn J."/>
            <person name="Salmond G.P.C."/>
        </authorList>
    </citation>
    <scope>NUCLEOTIDE SEQUENCE [LARGE SCALE GENOMIC DNA]</scope>
</reference>
<evidence type="ECO:0000259" key="2">
    <source>
        <dbReference type="Pfam" id="PF20294"/>
    </source>
</evidence>
<protein>
    <recommendedName>
        <fullName evidence="2">KTSC and Metallopeptidase-like N-terminal fusion domain-containing protein</fullName>
    </recommendedName>
</protein>
<feature type="domain" description="KTSC and Metallopeptidase-like N-terminal fusion" evidence="2">
    <location>
        <begin position="20"/>
        <end position="84"/>
    </location>
</feature>
<name>A0A384ZY76_9CAUD</name>
<gene>
    <name evidence="3" type="ORF">AD1_132</name>
</gene>
<accession>A0A384ZY76</accession>
<dbReference type="Pfam" id="PF20294">
    <property type="entry name" value="KMPT-N"/>
    <property type="match status" value="1"/>
</dbReference>
<keyword evidence="4" id="KW-1185">Reference proteome</keyword>
<evidence type="ECO:0000256" key="1">
    <source>
        <dbReference type="SAM" id="MobiDB-lite"/>
    </source>
</evidence>
<feature type="region of interest" description="Disordered" evidence="1">
    <location>
        <begin position="97"/>
        <end position="131"/>
    </location>
</feature>
<feature type="compositionally biased region" description="Basic and acidic residues" evidence="1">
    <location>
        <begin position="98"/>
        <end position="110"/>
    </location>
</feature>
<evidence type="ECO:0000313" key="4">
    <source>
        <dbReference type="Proteomes" id="UP000262440"/>
    </source>
</evidence>
<proteinExistence type="predicted"/>
<organism evidence="3 4">
    <name type="scientific">Dickeya phage vB_DsoM_AD1</name>
    <dbReference type="NCBI Taxonomy" id="2283029"/>
    <lineage>
        <taxon>Viruses</taxon>
        <taxon>Duplodnaviria</taxon>
        <taxon>Heunggongvirae</taxon>
        <taxon>Uroviricota</taxon>
        <taxon>Caudoviricetes</taxon>
        <taxon>Alexandravirus</taxon>
        <taxon>Alexandravirus AD1</taxon>
    </lineage>
</organism>